<dbReference type="Gene3D" id="3.30.565.10">
    <property type="entry name" value="Histidine kinase-like ATPase, C-terminal domain"/>
    <property type="match status" value="1"/>
</dbReference>
<evidence type="ECO:0000259" key="3">
    <source>
        <dbReference type="Pfam" id="PF06580"/>
    </source>
</evidence>
<dbReference type="RefSeq" id="WP_059068172.1">
    <property type="nucleotide sequence ID" value="NZ_LNAL01000003.1"/>
</dbReference>
<accession>A0A9X0HPM6</accession>
<keyword evidence="2" id="KW-1133">Transmembrane helix</keyword>
<dbReference type="InterPro" id="IPR036890">
    <property type="entry name" value="HATPase_C_sf"/>
</dbReference>
<dbReference type="GO" id="GO:0016020">
    <property type="term" value="C:membrane"/>
    <property type="evidence" value="ECO:0007669"/>
    <property type="project" value="InterPro"/>
</dbReference>
<protein>
    <recommendedName>
        <fullName evidence="3">Signal transduction histidine kinase internal region domain-containing protein</fullName>
    </recommendedName>
</protein>
<organism evidence="4 5">
    <name type="scientific">Solirubrum puertoriconensis</name>
    <dbReference type="NCBI Taxonomy" id="1751427"/>
    <lineage>
        <taxon>Bacteria</taxon>
        <taxon>Pseudomonadati</taxon>
        <taxon>Bacteroidota</taxon>
        <taxon>Cytophagia</taxon>
        <taxon>Cytophagales</taxon>
    </lineage>
</organism>
<keyword evidence="5" id="KW-1185">Reference proteome</keyword>
<comment type="caution">
    <text evidence="4">The sequence shown here is derived from an EMBL/GenBank/DDBJ whole genome shotgun (WGS) entry which is preliminary data.</text>
</comment>
<dbReference type="AlphaFoldDB" id="A0A9X0HPM6"/>
<dbReference type="SUPFAM" id="SSF55874">
    <property type="entry name" value="ATPase domain of HSP90 chaperone/DNA topoisomerase II/histidine kinase"/>
    <property type="match status" value="1"/>
</dbReference>
<evidence type="ECO:0000313" key="5">
    <source>
        <dbReference type="Proteomes" id="UP000054223"/>
    </source>
</evidence>
<dbReference type="InterPro" id="IPR010559">
    <property type="entry name" value="Sig_transdc_His_kin_internal"/>
</dbReference>
<dbReference type="Proteomes" id="UP000054223">
    <property type="component" value="Unassembled WGS sequence"/>
</dbReference>
<proteinExistence type="predicted"/>
<gene>
    <name evidence="4" type="ORF">ASU33_19260</name>
</gene>
<dbReference type="PANTHER" id="PTHR34220:SF9">
    <property type="entry name" value="SIGNAL TRANSDUCTION HISTIDINE KINASE INTERNAL REGION DOMAIN-CONTAINING PROTEIN"/>
    <property type="match status" value="1"/>
</dbReference>
<evidence type="ECO:0000256" key="2">
    <source>
        <dbReference type="SAM" id="Phobius"/>
    </source>
</evidence>
<keyword evidence="2" id="KW-0472">Membrane</keyword>
<evidence type="ECO:0000313" key="4">
    <source>
        <dbReference type="EMBL" id="KUG09811.1"/>
    </source>
</evidence>
<dbReference type="OrthoDB" id="9792992at2"/>
<dbReference type="InterPro" id="IPR050640">
    <property type="entry name" value="Bact_2-comp_sensor_kinase"/>
</dbReference>
<sequence length="402" mass="44772">MNPLATVPPPSRSYWRLQLIGWALYGVFGVVGYTMFTQKFAGHIVVIQLVVAATMVVLSHGLRYIIRRYQWVQLPLLGVLWRLLLINALLSVLSQVIIWTITLLVVLPLMMPGGKPQSWGEFVGYALNVNFVLWLWSVVYFGLHYLRSYRQAEVDKWKLAAAVREAEMQTLKAQINPHFLFNGLNNIRSLIGEDPEQARHMLSHLSELLRYAIQLNRTEQVPLGKELAVVQDYLQLESLQLEERLRYTIDVPADCLGVQLPPMLVQVLVENAIKHGLAQLPTGGELRVQARCANGELLLSVENTGQLSNGPAKADGTGTGLRNARERLRLLFGLRAELSLEQATPDTVAARLRLPIVGDEQLVNDQLVMNNEQLSTSPEPLPPSHGPALGAATTFSPPALRP</sequence>
<feature type="domain" description="Signal transduction histidine kinase internal region" evidence="3">
    <location>
        <begin position="166"/>
        <end position="245"/>
    </location>
</feature>
<dbReference type="PANTHER" id="PTHR34220">
    <property type="entry name" value="SENSOR HISTIDINE KINASE YPDA"/>
    <property type="match status" value="1"/>
</dbReference>
<keyword evidence="2" id="KW-0812">Transmembrane</keyword>
<evidence type="ECO:0000256" key="1">
    <source>
        <dbReference type="SAM" id="MobiDB-lite"/>
    </source>
</evidence>
<feature type="transmembrane region" description="Helical" evidence="2">
    <location>
        <begin position="42"/>
        <end position="62"/>
    </location>
</feature>
<dbReference type="GO" id="GO:0000155">
    <property type="term" value="F:phosphorelay sensor kinase activity"/>
    <property type="evidence" value="ECO:0007669"/>
    <property type="project" value="InterPro"/>
</dbReference>
<feature type="transmembrane region" description="Helical" evidence="2">
    <location>
        <begin position="122"/>
        <end position="143"/>
    </location>
</feature>
<feature type="region of interest" description="Disordered" evidence="1">
    <location>
        <begin position="373"/>
        <end position="402"/>
    </location>
</feature>
<name>A0A9X0HPM6_SOLP1</name>
<feature type="transmembrane region" description="Helical" evidence="2">
    <location>
        <begin position="19"/>
        <end position="36"/>
    </location>
</feature>
<dbReference type="EMBL" id="LNAL01000003">
    <property type="protein sequence ID" value="KUG09811.1"/>
    <property type="molecule type" value="Genomic_DNA"/>
</dbReference>
<feature type="transmembrane region" description="Helical" evidence="2">
    <location>
        <begin position="83"/>
        <end position="110"/>
    </location>
</feature>
<dbReference type="Pfam" id="PF06580">
    <property type="entry name" value="His_kinase"/>
    <property type="match status" value="1"/>
</dbReference>
<reference evidence="4 5" key="1">
    <citation type="submission" date="2015-11" db="EMBL/GenBank/DDBJ databases">
        <title>Solirubrum puertoriconensis gen. nov. an environmental bacteria isolated in Puerto Rico.</title>
        <authorList>
            <person name="Cuebas-Irizarry M.F."/>
            <person name="Montalvo-Rodriguez R."/>
        </authorList>
    </citation>
    <scope>NUCLEOTIDE SEQUENCE [LARGE SCALE GENOMIC DNA]</scope>
    <source>
        <strain evidence="4 5">MC1A</strain>
    </source>
</reference>